<evidence type="ECO:0000313" key="6">
    <source>
        <dbReference type="EMBL" id="GAA2190296.1"/>
    </source>
</evidence>
<keyword evidence="4" id="KW-0560">Oxidoreductase</keyword>
<evidence type="ECO:0000256" key="1">
    <source>
        <dbReference type="ARBA" id="ARBA00001974"/>
    </source>
</evidence>
<dbReference type="InterPro" id="IPR036188">
    <property type="entry name" value="FAD/NAD-bd_sf"/>
</dbReference>
<dbReference type="Proteomes" id="UP001501084">
    <property type="component" value="Unassembled WGS sequence"/>
</dbReference>
<dbReference type="SUPFAM" id="SSF51905">
    <property type="entry name" value="FAD/NAD(P)-binding domain"/>
    <property type="match status" value="1"/>
</dbReference>
<keyword evidence="2" id="KW-0285">Flavoprotein</keyword>
<reference evidence="7" key="1">
    <citation type="journal article" date="2019" name="Int. J. Syst. Evol. Microbiol.">
        <title>The Global Catalogue of Microorganisms (GCM) 10K type strain sequencing project: providing services to taxonomists for standard genome sequencing and annotation.</title>
        <authorList>
            <consortium name="The Broad Institute Genomics Platform"/>
            <consortium name="The Broad Institute Genome Sequencing Center for Infectious Disease"/>
            <person name="Wu L."/>
            <person name="Ma J."/>
        </authorList>
    </citation>
    <scope>NUCLEOTIDE SEQUENCE [LARGE SCALE GENOMIC DNA]</scope>
    <source>
        <strain evidence="7">JCM 14919</strain>
    </source>
</reference>
<evidence type="ECO:0000256" key="3">
    <source>
        <dbReference type="ARBA" id="ARBA00022827"/>
    </source>
</evidence>
<protein>
    <submittedName>
        <fullName evidence="6">N-methyl-L-tryptophan oxidase</fullName>
    </submittedName>
</protein>
<dbReference type="Pfam" id="PF01266">
    <property type="entry name" value="DAO"/>
    <property type="match status" value="1"/>
</dbReference>
<proteinExistence type="predicted"/>
<gene>
    <name evidence="6" type="primary">solA_1</name>
    <name evidence="6" type="ORF">GCM10009786_27010</name>
</gene>
<comment type="caution">
    <text evidence="6">The sequence shown here is derived from an EMBL/GenBank/DDBJ whole genome shotgun (WGS) entry which is preliminary data.</text>
</comment>
<dbReference type="SUPFAM" id="SSF54373">
    <property type="entry name" value="FAD-linked reductases, C-terminal domain"/>
    <property type="match status" value="1"/>
</dbReference>
<feature type="domain" description="FAD dependent oxidoreductase" evidence="5">
    <location>
        <begin position="6"/>
        <end position="358"/>
    </location>
</feature>
<dbReference type="Gene3D" id="3.50.50.60">
    <property type="entry name" value="FAD/NAD(P)-binding domain"/>
    <property type="match status" value="1"/>
</dbReference>
<evidence type="ECO:0000256" key="4">
    <source>
        <dbReference type="ARBA" id="ARBA00023002"/>
    </source>
</evidence>
<sequence length="378" mass="40035">MSEPTDHLVIGGGAMGLATARQLASRGASVRLLERFEAHHTRGASHGSTRNLNNAYDEPAYLDLFDEATTLWRALESETRTELLGLHGLVTHGDEGVVASAHDALVARGAAVSLLSADEAGTRWPGMRFAGGALFSAEAGIVHAARALAALETSAIRHGAIVERGEQVLRIEPSANDARVRVTSRGREGGIRELVADHVTVAAGAWTAPLLDGLIELPSLTVTEEHPAHFAPRSASIPWPSFNHLLPPEPLASFAAPVYGMPSPGEGVKVGFHRVGETVDPDARTFRASDAQRATLRRYVTEWFPGLDPDSPTEISCTYTSTDSGRFVLDTVGPITVGAGFSGHGFKFTPAIGRVLADAAMGHSTPPEFFRLAAHGAR</sequence>
<dbReference type="InterPro" id="IPR006076">
    <property type="entry name" value="FAD-dep_OxRdtase"/>
</dbReference>
<comment type="cofactor">
    <cofactor evidence="1">
        <name>FAD</name>
        <dbReference type="ChEBI" id="CHEBI:57692"/>
    </cofactor>
</comment>
<dbReference type="Gene3D" id="3.30.9.10">
    <property type="entry name" value="D-Amino Acid Oxidase, subunit A, domain 2"/>
    <property type="match status" value="1"/>
</dbReference>
<name>A0ABP5N4D6_9MICO</name>
<dbReference type="PANTHER" id="PTHR10961:SF46">
    <property type="entry name" value="PEROXISOMAL SARCOSINE OXIDASE"/>
    <property type="match status" value="1"/>
</dbReference>
<keyword evidence="7" id="KW-1185">Reference proteome</keyword>
<accession>A0ABP5N4D6</accession>
<dbReference type="EMBL" id="BAAAOP010000012">
    <property type="protein sequence ID" value="GAA2190296.1"/>
    <property type="molecule type" value="Genomic_DNA"/>
</dbReference>
<evidence type="ECO:0000259" key="5">
    <source>
        <dbReference type="Pfam" id="PF01266"/>
    </source>
</evidence>
<dbReference type="RefSeq" id="WP_346058608.1">
    <property type="nucleotide sequence ID" value="NZ_BAAAOP010000012.1"/>
</dbReference>
<dbReference type="InterPro" id="IPR045170">
    <property type="entry name" value="MTOX"/>
</dbReference>
<evidence type="ECO:0000313" key="7">
    <source>
        <dbReference type="Proteomes" id="UP001501084"/>
    </source>
</evidence>
<organism evidence="6 7">
    <name type="scientific">Leucobacter alluvii</name>
    <dbReference type="NCBI Taxonomy" id="340321"/>
    <lineage>
        <taxon>Bacteria</taxon>
        <taxon>Bacillati</taxon>
        <taxon>Actinomycetota</taxon>
        <taxon>Actinomycetes</taxon>
        <taxon>Micrococcales</taxon>
        <taxon>Microbacteriaceae</taxon>
        <taxon>Leucobacter</taxon>
    </lineage>
</organism>
<dbReference type="PRINTS" id="PR00420">
    <property type="entry name" value="RNGMNOXGNASE"/>
</dbReference>
<evidence type="ECO:0000256" key="2">
    <source>
        <dbReference type="ARBA" id="ARBA00022630"/>
    </source>
</evidence>
<dbReference type="PANTHER" id="PTHR10961">
    <property type="entry name" value="PEROXISOMAL SARCOSINE OXIDASE"/>
    <property type="match status" value="1"/>
</dbReference>
<keyword evidence="3" id="KW-0274">FAD</keyword>